<dbReference type="InterPro" id="IPR025990">
    <property type="entry name" value="zinc_ribbon_bacterial"/>
</dbReference>
<dbReference type="Pfam" id="PF14255">
    <property type="entry name" value="Zn_ribbon_21"/>
    <property type="match status" value="1"/>
</dbReference>
<dbReference type="OrthoDB" id="9814566at2"/>
<sequence>MMMTERLTTQESKQHCPYCGSPIHLIIEPMDEPQQYTEDCEVCCRPMVVDVSPDQQVEVFREDDT</sequence>
<keyword evidence="2" id="KW-1185">Reference proteome</keyword>
<dbReference type="Proteomes" id="UP000005953">
    <property type="component" value="Unassembled WGS sequence"/>
</dbReference>
<reference evidence="1 2" key="1">
    <citation type="submission" date="2006-02" db="EMBL/GenBank/DDBJ databases">
        <authorList>
            <person name="Pinhassi J."/>
            <person name="Pedros-Alio C."/>
            <person name="Ferriera S."/>
            <person name="Johnson J."/>
            <person name="Kravitz S."/>
            <person name="Halpern A."/>
            <person name="Remington K."/>
            <person name="Beeson K."/>
            <person name="Tran B."/>
            <person name="Rogers Y.-H."/>
            <person name="Friedman R."/>
            <person name="Venter J.C."/>
        </authorList>
    </citation>
    <scope>NUCLEOTIDE SEQUENCE [LARGE SCALE GENOMIC DNA]</scope>
    <source>
        <strain evidence="1 2">MED297</strain>
    </source>
</reference>
<protein>
    <recommendedName>
        <fullName evidence="3">CPXCG motif-containing cysteine-rich protein</fullName>
    </recommendedName>
</protein>
<organism evidence="1 2">
    <name type="scientific">Reinekea blandensis MED297</name>
    <dbReference type="NCBI Taxonomy" id="314283"/>
    <lineage>
        <taxon>Bacteria</taxon>
        <taxon>Pseudomonadati</taxon>
        <taxon>Pseudomonadota</taxon>
        <taxon>Gammaproteobacteria</taxon>
        <taxon>Oceanospirillales</taxon>
        <taxon>Saccharospirillaceae</taxon>
        <taxon>Reinekea</taxon>
    </lineage>
</organism>
<dbReference type="HOGENOM" id="CLU_189936_1_0_6"/>
<evidence type="ECO:0000313" key="1">
    <source>
        <dbReference type="EMBL" id="EAR10754.1"/>
    </source>
</evidence>
<evidence type="ECO:0000313" key="2">
    <source>
        <dbReference type="Proteomes" id="UP000005953"/>
    </source>
</evidence>
<dbReference type="AlphaFoldDB" id="A4BBE1"/>
<dbReference type="EMBL" id="AAOE01000003">
    <property type="protein sequence ID" value="EAR10754.1"/>
    <property type="molecule type" value="Genomic_DNA"/>
</dbReference>
<accession>A4BBE1</accession>
<proteinExistence type="predicted"/>
<comment type="caution">
    <text evidence="1">The sequence shown here is derived from an EMBL/GenBank/DDBJ whole genome shotgun (WGS) entry which is preliminary data.</text>
</comment>
<gene>
    <name evidence="1" type="ORF">MED297_12080</name>
</gene>
<evidence type="ECO:0008006" key="3">
    <source>
        <dbReference type="Google" id="ProtNLM"/>
    </source>
</evidence>
<dbReference type="RefSeq" id="WP_008042098.1">
    <property type="nucleotide sequence ID" value="NZ_CH724149.1"/>
</dbReference>
<name>A4BBE1_9GAMM</name>
<dbReference type="STRING" id="314283.MED297_12080"/>